<accession>A0A812XLD1</accession>
<dbReference type="AlphaFoldDB" id="A0A812XLD1"/>
<dbReference type="Proteomes" id="UP000601435">
    <property type="component" value="Unassembled WGS sequence"/>
</dbReference>
<keyword evidence="3" id="KW-1185">Reference proteome</keyword>
<evidence type="ECO:0000313" key="3">
    <source>
        <dbReference type="Proteomes" id="UP000601435"/>
    </source>
</evidence>
<name>A0A812XLD1_9DINO</name>
<reference evidence="2" key="1">
    <citation type="submission" date="2021-02" db="EMBL/GenBank/DDBJ databases">
        <authorList>
            <person name="Dougan E. K."/>
            <person name="Rhodes N."/>
            <person name="Thang M."/>
            <person name="Chan C."/>
        </authorList>
    </citation>
    <scope>NUCLEOTIDE SEQUENCE</scope>
</reference>
<evidence type="ECO:0000313" key="2">
    <source>
        <dbReference type="EMBL" id="CAE7734558.1"/>
    </source>
</evidence>
<evidence type="ECO:0000256" key="1">
    <source>
        <dbReference type="SAM" id="MobiDB-lite"/>
    </source>
</evidence>
<comment type="caution">
    <text evidence="2">The sequence shown here is derived from an EMBL/GenBank/DDBJ whole genome shotgun (WGS) entry which is preliminary data.</text>
</comment>
<dbReference type="EMBL" id="CAJNJA010037526">
    <property type="protein sequence ID" value="CAE7734558.1"/>
    <property type="molecule type" value="Genomic_DNA"/>
</dbReference>
<proteinExistence type="predicted"/>
<organism evidence="2 3">
    <name type="scientific">Symbiodinium necroappetens</name>
    <dbReference type="NCBI Taxonomy" id="1628268"/>
    <lineage>
        <taxon>Eukaryota</taxon>
        <taxon>Sar</taxon>
        <taxon>Alveolata</taxon>
        <taxon>Dinophyceae</taxon>
        <taxon>Suessiales</taxon>
        <taxon>Symbiodiniaceae</taxon>
        <taxon>Symbiodinium</taxon>
    </lineage>
</organism>
<protein>
    <submittedName>
        <fullName evidence="2">Uncharacterized protein</fullName>
    </submittedName>
</protein>
<sequence>SGGCNFSFGMHGYLSTVGAGKNPDPVVAFLDRAGGLAFVVSGSNAWVAQAFDPVLDVIVQAGSDWAWVLVARAGGSTTCMVAERVAQEYVQAQVWEEQTKVSNVERARAPARIFESGGACDVVCATDCGLLAVGFAHDKYEPAGQSPVSATHFEEVKSSRKRVRH</sequence>
<feature type="non-terminal residue" evidence="2">
    <location>
        <position position="1"/>
    </location>
</feature>
<feature type="region of interest" description="Disordered" evidence="1">
    <location>
        <begin position="144"/>
        <end position="165"/>
    </location>
</feature>
<gene>
    <name evidence="2" type="ORF">SNEC2469_LOCUS21232</name>
</gene>